<reference evidence="1" key="1">
    <citation type="submission" date="2020-09" db="EMBL/GenBank/DDBJ databases">
        <title>Genome-Enabled Discovery of Anthraquinone Biosynthesis in Senna tora.</title>
        <authorList>
            <person name="Kang S.-H."/>
            <person name="Pandey R.P."/>
            <person name="Lee C.-M."/>
            <person name="Sim J.-S."/>
            <person name="Jeong J.-T."/>
            <person name="Choi B.-S."/>
            <person name="Jung M."/>
            <person name="Ginzburg D."/>
            <person name="Zhao K."/>
            <person name="Won S.Y."/>
            <person name="Oh T.-J."/>
            <person name="Yu Y."/>
            <person name="Kim N.-H."/>
            <person name="Lee O.R."/>
            <person name="Lee T.-H."/>
            <person name="Bashyal P."/>
            <person name="Kim T.-S."/>
            <person name="Lee W.-H."/>
            <person name="Kawkins C."/>
            <person name="Kim C.-K."/>
            <person name="Kim J.S."/>
            <person name="Ahn B.O."/>
            <person name="Rhee S.Y."/>
            <person name="Sohng J.K."/>
        </authorList>
    </citation>
    <scope>NUCLEOTIDE SEQUENCE</scope>
    <source>
        <tissue evidence="1">Leaf</tissue>
    </source>
</reference>
<proteinExistence type="predicted"/>
<dbReference type="AlphaFoldDB" id="A0A834SRE1"/>
<accession>A0A834SRE1</accession>
<evidence type="ECO:0000313" key="2">
    <source>
        <dbReference type="Proteomes" id="UP000634136"/>
    </source>
</evidence>
<evidence type="ECO:0000313" key="1">
    <source>
        <dbReference type="EMBL" id="KAF7808467.1"/>
    </source>
</evidence>
<dbReference type="Proteomes" id="UP000634136">
    <property type="component" value="Unassembled WGS sequence"/>
</dbReference>
<organism evidence="1 2">
    <name type="scientific">Senna tora</name>
    <dbReference type="NCBI Taxonomy" id="362788"/>
    <lineage>
        <taxon>Eukaryota</taxon>
        <taxon>Viridiplantae</taxon>
        <taxon>Streptophyta</taxon>
        <taxon>Embryophyta</taxon>
        <taxon>Tracheophyta</taxon>
        <taxon>Spermatophyta</taxon>
        <taxon>Magnoliopsida</taxon>
        <taxon>eudicotyledons</taxon>
        <taxon>Gunneridae</taxon>
        <taxon>Pentapetalae</taxon>
        <taxon>rosids</taxon>
        <taxon>fabids</taxon>
        <taxon>Fabales</taxon>
        <taxon>Fabaceae</taxon>
        <taxon>Caesalpinioideae</taxon>
        <taxon>Cassia clade</taxon>
        <taxon>Senna</taxon>
    </lineage>
</organism>
<dbReference type="EMBL" id="JAAIUW010000011">
    <property type="protein sequence ID" value="KAF7808467.1"/>
    <property type="molecule type" value="Genomic_DNA"/>
</dbReference>
<sequence length="178" mass="19777">MSKPPNKMIPTQQQPPSEDDLVQLVLERLSRIEEKYNALCLDMESKLDQEGAQEAEVLEKAEAKGTSSGCKPYNTESRNFLAKLRGLKGLIKVLFSKLASLIEKLEFNLNSVNEPGVPTEEEEAESNKPQEDLCLEEHTEAHMGMLTSNSSHSDLIIPSNTFECLMNYAFNCDAGKGV</sequence>
<keyword evidence="2" id="KW-1185">Reference proteome</keyword>
<comment type="caution">
    <text evidence="1">The sequence shown here is derived from an EMBL/GenBank/DDBJ whole genome shotgun (WGS) entry which is preliminary data.</text>
</comment>
<gene>
    <name evidence="1" type="ORF">G2W53_035210</name>
</gene>
<protein>
    <submittedName>
        <fullName evidence="1">Uncharacterized protein</fullName>
    </submittedName>
</protein>
<name>A0A834SRE1_9FABA</name>